<dbReference type="Gene3D" id="3.40.30.10">
    <property type="entry name" value="Glutaredoxin"/>
    <property type="match status" value="1"/>
</dbReference>
<dbReference type="InterPro" id="IPR002109">
    <property type="entry name" value="Glutaredoxin"/>
</dbReference>
<evidence type="ECO:0000313" key="3">
    <source>
        <dbReference type="EMBL" id="EAL72892.1"/>
    </source>
</evidence>
<feature type="transmembrane region" description="Helical" evidence="1">
    <location>
        <begin position="20"/>
        <end position="36"/>
    </location>
</feature>
<evidence type="ECO:0000256" key="1">
    <source>
        <dbReference type="SAM" id="Phobius"/>
    </source>
</evidence>
<gene>
    <name evidence="3" type="ORF">DDB_G0271084</name>
</gene>
<dbReference type="InterPro" id="IPR014025">
    <property type="entry name" value="Glutaredoxin_subgr"/>
</dbReference>
<dbReference type="CDD" id="cd03419">
    <property type="entry name" value="GRX_GRXh_1_2_like"/>
    <property type="match status" value="1"/>
</dbReference>
<dbReference type="Pfam" id="PF00462">
    <property type="entry name" value="Glutaredoxin"/>
    <property type="match status" value="1"/>
</dbReference>
<protein>
    <recommendedName>
        <fullName evidence="2">Glutaredoxin domain-containing protein</fullName>
    </recommendedName>
</protein>
<reference evidence="3 4" key="1">
    <citation type="journal article" date="2005" name="Nature">
        <title>The genome of the social amoeba Dictyostelium discoideum.</title>
        <authorList>
            <consortium name="The Dictyostelium discoideum Sequencing Consortium"/>
            <person name="Eichinger L."/>
            <person name="Pachebat J.A."/>
            <person name="Glockner G."/>
            <person name="Rajandream M.A."/>
            <person name="Sucgang R."/>
            <person name="Berriman M."/>
            <person name="Song J."/>
            <person name="Olsen R."/>
            <person name="Szafranski K."/>
            <person name="Xu Q."/>
            <person name="Tunggal B."/>
            <person name="Kummerfeld S."/>
            <person name="Madera M."/>
            <person name="Konfortov B.A."/>
            <person name="Rivero F."/>
            <person name="Bankier A.T."/>
            <person name="Lehmann R."/>
            <person name="Hamlin N."/>
            <person name="Davies R."/>
            <person name="Gaudet P."/>
            <person name="Fey P."/>
            <person name="Pilcher K."/>
            <person name="Chen G."/>
            <person name="Saunders D."/>
            <person name="Sodergren E."/>
            <person name="Davis P."/>
            <person name="Kerhornou A."/>
            <person name="Nie X."/>
            <person name="Hall N."/>
            <person name="Anjard C."/>
            <person name="Hemphill L."/>
            <person name="Bason N."/>
            <person name="Farbrother P."/>
            <person name="Desany B."/>
            <person name="Just E."/>
            <person name="Morio T."/>
            <person name="Rost R."/>
            <person name="Churcher C."/>
            <person name="Cooper J."/>
            <person name="Haydock S."/>
            <person name="van Driessche N."/>
            <person name="Cronin A."/>
            <person name="Goodhead I."/>
            <person name="Muzny D."/>
            <person name="Mourier T."/>
            <person name="Pain A."/>
            <person name="Lu M."/>
            <person name="Harper D."/>
            <person name="Lindsay R."/>
            <person name="Hauser H."/>
            <person name="James K."/>
            <person name="Quiles M."/>
            <person name="Madan Babu M."/>
            <person name="Saito T."/>
            <person name="Buchrieser C."/>
            <person name="Wardroper A."/>
            <person name="Felder M."/>
            <person name="Thangavelu M."/>
            <person name="Johnson D."/>
            <person name="Knights A."/>
            <person name="Loulseged H."/>
            <person name="Mungall K."/>
            <person name="Oliver K."/>
            <person name="Price C."/>
            <person name="Quail M.A."/>
            <person name="Urushihara H."/>
            <person name="Hernandez J."/>
            <person name="Rabbinowitsch E."/>
            <person name="Steffen D."/>
            <person name="Sanders M."/>
            <person name="Ma J."/>
            <person name="Kohara Y."/>
            <person name="Sharp S."/>
            <person name="Simmonds M."/>
            <person name="Spiegler S."/>
            <person name="Tivey A."/>
            <person name="Sugano S."/>
            <person name="White B."/>
            <person name="Walker D."/>
            <person name="Woodward J."/>
            <person name="Winckler T."/>
            <person name="Tanaka Y."/>
            <person name="Shaulsky G."/>
            <person name="Schleicher M."/>
            <person name="Weinstock G."/>
            <person name="Rosenthal A."/>
            <person name="Cox E.C."/>
            <person name="Chisholm R.L."/>
            <person name="Gibbs R."/>
            <person name="Loomis W.F."/>
            <person name="Platzer M."/>
            <person name="Kay R.R."/>
            <person name="Williams J."/>
            <person name="Dear P.H."/>
            <person name="Noegel A.A."/>
            <person name="Barrell B."/>
            <person name="Kuspa A."/>
        </authorList>
    </citation>
    <scope>NUCLEOTIDE SEQUENCE [LARGE SCALE GENOMIC DNA]</scope>
    <source>
        <strain evidence="3 4">AX4</strain>
    </source>
</reference>
<dbReference type="FunCoup" id="Q55BQ6">
    <property type="interactions" value="7"/>
</dbReference>
<comment type="caution">
    <text evidence="3">The sequence shown here is derived from an EMBL/GenBank/DDBJ whole genome shotgun (WGS) entry which is preliminary data.</text>
</comment>
<keyword evidence="1" id="KW-1133">Transmembrane helix</keyword>
<dbReference type="InParanoid" id="Q55BQ6"/>
<dbReference type="PROSITE" id="PS51354">
    <property type="entry name" value="GLUTAREDOXIN_2"/>
    <property type="match status" value="1"/>
</dbReference>
<dbReference type="PaxDb" id="44689-DDB0216771"/>
<keyword evidence="1" id="KW-0472">Membrane</keyword>
<dbReference type="GeneID" id="8617748"/>
<keyword evidence="4" id="KW-1185">Reference proteome</keyword>
<organism evidence="3 4">
    <name type="scientific">Dictyostelium discoideum</name>
    <name type="common">Social amoeba</name>
    <dbReference type="NCBI Taxonomy" id="44689"/>
    <lineage>
        <taxon>Eukaryota</taxon>
        <taxon>Amoebozoa</taxon>
        <taxon>Evosea</taxon>
        <taxon>Eumycetozoa</taxon>
        <taxon>Dictyostelia</taxon>
        <taxon>Dictyosteliales</taxon>
        <taxon>Dictyosteliaceae</taxon>
        <taxon>Dictyostelium</taxon>
    </lineage>
</organism>
<evidence type="ECO:0000259" key="2">
    <source>
        <dbReference type="Pfam" id="PF00462"/>
    </source>
</evidence>
<dbReference type="Proteomes" id="UP000002195">
    <property type="component" value="Unassembled WGS sequence"/>
</dbReference>
<dbReference type="InterPro" id="IPR036249">
    <property type="entry name" value="Thioredoxin-like_sf"/>
</dbReference>
<dbReference type="PANTHER" id="PTHR45694:SF18">
    <property type="entry name" value="GLUTAREDOXIN-1-RELATED"/>
    <property type="match status" value="1"/>
</dbReference>
<dbReference type="eggNOG" id="KOG1752">
    <property type="taxonomic scope" value="Eukaryota"/>
</dbReference>
<keyword evidence="1" id="KW-0812">Transmembrane</keyword>
<dbReference type="PRINTS" id="PR00160">
    <property type="entry name" value="GLUTAREDOXIN"/>
</dbReference>
<dbReference type="SMR" id="Q55BQ6"/>
<dbReference type="VEuPathDB" id="AmoebaDB:DDB_G0271084"/>
<dbReference type="STRING" id="44689.Q55BQ6"/>
<dbReference type="GO" id="GO:0005737">
    <property type="term" value="C:cytoplasm"/>
    <property type="evidence" value="ECO:0000318"/>
    <property type="project" value="GO_Central"/>
</dbReference>
<dbReference type="dictyBase" id="DDB_G0271084"/>
<dbReference type="SUPFAM" id="SSF52833">
    <property type="entry name" value="Thioredoxin-like"/>
    <property type="match status" value="1"/>
</dbReference>
<accession>Q55BQ6</accession>
<dbReference type="AlphaFoldDB" id="Q55BQ6"/>
<name>Q55BQ6_DICDI</name>
<feature type="domain" description="Glutaredoxin" evidence="2">
    <location>
        <begin position="77"/>
        <end position="139"/>
    </location>
</feature>
<dbReference type="KEGG" id="ddi:DDB_G0271084"/>
<sequence>MIRSRNSNPNRLKNLFLNKYSFFLFITIILYYYFSFNIQKTIDHQPITVHSETQPQQKEPINKLQYVQKLIDDNKLIIFSKTYCGFSKRIKQLFKTIDGVTPMIVELDIIDDGTEIQSILSGISNIRTVPQLFINGKFIGGNDGKFFLFYFWKKKLLLTWNFFFFPKNK</sequence>
<dbReference type="GO" id="GO:0034599">
    <property type="term" value="P:cellular response to oxidative stress"/>
    <property type="evidence" value="ECO:0000318"/>
    <property type="project" value="GO_Central"/>
</dbReference>
<dbReference type="PhylomeDB" id="Q55BQ6"/>
<dbReference type="EMBL" id="AAFI02000005">
    <property type="protein sequence ID" value="EAL72892.1"/>
    <property type="molecule type" value="Genomic_DNA"/>
</dbReference>
<proteinExistence type="predicted"/>
<evidence type="ECO:0000313" key="4">
    <source>
        <dbReference type="Proteomes" id="UP000002195"/>
    </source>
</evidence>
<dbReference type="GO" id="GO:0015038">
    <property type="term" value="F:glutathione disulfide oxidoreductase activity"/>
    <property type="evidence" value="ECO:0000318"/>
    <property type="project" value="GO_Central"/>
</dbReference>
<dbReference type="HOGENOM" id="CLU_1581402_0_0_1"/>
<dbReference type="RefSeq" id="XP_646775.1">
    <property type="nucleotide sequence ID" value="XM_641683.1"/>
</dbReference>
<dbReference type="PANTHER" id="PTHR45694">
    <property type="entry name" value="GLUTAREDOXIN 2"/>
    <property type="match status" value="1"/>
</dbReference>